<dbReference type="OrthoDB" id="289228at2759"/>
<evidence type="ECO:0000313" key="4">
    <source>
        <dbReference type="Proteomes" id="UP000494040"/>
    </source>
</evidence>
<sequence>MGKKKDKGKEKKSKKEKKPKKEKKDKKSKGNEAEEPIPGGVPDDKIEEKKDEKKDKKKEKKEKKKKGKKGKSSLETEPVAELPCPETGGNEMEQLMAIAEQRRRDEKAKRAKTQNIIGHSQLERMRTSLAGFKGDSKSKTKVPRELLIANWERKMEPRLLSRLVYSLFGKNKREMPFKSYVELYWNLVEAKNQVRALTVIMISNCLSADDHPQETCMANLIEYITDIIGSYMHLLLFFNLPEMNQWLQLGYTNYTGDNRQVAKCLLSTCEVHNNIVTAGYVESWLYRCKLFNIINRQLFQGIYNLYKIAPGKTLLPTPCKSMENTIYMALSYVVLLNSLTTSHTDKWTLLFNGQGGFDQMQHALKDMAPTFIFVQDEQGYIFGGHASKPWEATSNWYGDEDSFLFQLRPDVYLYFASEDNENIQLLTTYGLAMGGDADCYGLFIDHSLRLGRTARTCETFLNYWPLAEYSVFQIKKLEVWGVIDTTETPMFTEGTYKTSRAPVRLSSSFTNIQTTGYQTPAPGGPETDIIEQRPRAPSLE</sequence>
<proteinExistence type="predicted"/>
<dbReference type="EnsemblMetazoa" id="XM_014384040.2">
    <property type="protein sequence ID" value="XP_014239526.1"/>
    <property type="gene ID" value="LOC106660962"/>
</dbReference>
<dbReference type="PROSITE" id="PS51886">
    <property type="entry name" value="TLDC"/>
    <property type="match status" value="1"/>
</dbReference>
<evidence type="ECO:0000259" key="2">
    <source>
        <dbReference type="PROSITE" id="PS51886"/>
    </source>
</evidence>
<evidence type="ECO:0000256" key="1">
    <source>
        <dbReference type="SAM" id="MobiDB-lite"/>
    </source>
</evidence>
<dbReference type="Proteomes" id="UP000494040">
    <property type="component" value="Unassembled WGS sequence"/>
</dbReference>
<keyword evidence="4" id="KW-1185">Reference proteome</keyword>
<dbReference type="GeneID" id="106660962"/>
<feature type="region of interest" description="Disordered" evidence="1">
    <location>
        <begin position="513"/>
        <end position="540"/>
    </location>
</feature>
<dbReference type="PANTHER" id="PTHR23354">
    <property type="entry name" value="NUCLEOLAR PROTEIN 7/ESTROGEN RECEPTOR COACTIVATOR-RELATED"/>
    <property type="match status" value="1"/>
</dbReference>
<feature type="compositionally biased region" description="Basic residues" evidence="1">
    <location>
        <begin position="55"/>
        <end position="71"/>
    </location>
</feature>
<dbReference type="RefSeq" id="XP_014239526.1">
    <property type="nucleotide sequence ID" value="XM_014384040.2"/>
</dbReference>
<dbReference type="KEGG" id="clec:106660962"/>
<organism evidence="3 4">
    <name type="scientific">Cimex lectularius</name>
    <name type="common">Bed bug</name>
    <name type="synonym">Acanthia lectularia</name>
    <dbReference type="NCBI Taxonomy" id="79782"/>
    <lineage>
        <taxon>Eukaryota</taxon>
        <taxon>Metazoa</taxon>
        <taxon>Ecdysozoa</taxon>
        <taxon>Arthropoda</taxon>
        <taxon>Hexapoda</taxon>
        <taxon>Insecta</taxon>
        <taxon>Pterygota</taxon>
        <taxon>Neoptera</taxon>
        <taxon>Paraneoptera</taxon>
        <taxon>Hemiptera</taxon>
        <taxon>Heteroptera</taxon>
        <taxon>Panheteroptera</taxon>
        <taxon>Cimicomorpha</taxon>
        <taxon>Cimicidae</taxon>
        <taxon>Cimex</taxon>
    </lineage>
</organism>
<protein>
    <recommendedName>
        <fullName evidence="2">TLDc domain-containing protein</fullName>
    </recommendedName>
</protein>
<dbReference type="OMA" id="GKKMHSD"/>
<dbReference type="AlphaFoldDB" id="A0A8I6R893"/>
<feature type="compositionally biased region" description="Basic residues" evidence="1">
    <location>
        <begin position="1"/>
        <end position="27"/>
    </location>
</feature>
<feature type="region of interest" description="Disordered" evidence="1">
    <location>
        <begin position="1"/>
        <end position="90"/>
    </location>
</feature>
<dbReference type="Pfam" id="PF07534">
    <property type="entry name" value="TLD"/>
    <property type="match status" value="1"/>
</dbReference>
<reference evidence="3" key="1">
    <citation type="submission" date="2022-01" db="UniProtKB">
        <authorList>
            <consortium name="EnsemblMetazoa"/>
        </authorList>
    </citation>
    <scope>IDENTIFICATION</scope>
</reference>
<dbReference type="SMART" id="SM00584">
    <property type="entry name" value="TLDc"/>
    <property type="match status" value="1"/>
</dbReference>
<name>A0A8I6R893_CIMLE</name>
<feature type="domain" description="TLDc" evidence="2">
    <location>
        <begin position="301"/>
        <end position="483"/>
    </location>
</feature>
<accession>A0A8I6R893</accession>
<evidence type="ECO:0000313" key="3">
    <source>
        <dbReference type="EnsemblMetazoa" id="XP_014239526.1"/>
    </source>
</evidence>
<feature type="compositionally biased region" description="Basic and acidic residues" evidence="1">
    <location>
        <begin position="42"/>
        <end position="54"/>
    </location>
</feature>
<dbReference type="InterPro" id="IPR006571">
    <property type="entry name" value="TLDc_dom"/>
</dbReference>